<sequence>MHENITETCQDQKGLPTRIPSRTSESFAAQTRASLTRSLTLAALSRKAGEGLLCPQTLALRFHMTPMLRYGGREAPLGLRLR</sequence>
<evidence type="ECO:0000313" key="2">
    <source>
        <dbReference type="EMBL" id="PKU23292.1"/>
    </source>
</evidence>
<name>A0A2N3PSC2_9PROT</name>
<feature type="compositionally biased region" description="Polar residues" evidence="1">
    <location>
        <begin position="1"/>
        <end position="11"/>
    </location>
</feature>
<dbReference type="AlphaFoldDB" id="A0A2N3PSC2"/>
<reference evidence="3" key="1">
    <citation type="submission" date="2017-12" db="EMBL/GenBank/DDBJ databases">
        <title>Draft genome sequence of Telmatospirillum siberiense 26-4b1T, an acidotolerant peatland alphaproteobacterium potentially involved in sulfur cycling.</title>
        <authorList>
            <person name="Hausmann B."/>
            <person name="Pjevac P."/>
            <person name="Schreck K."/>
            <person name="Herbold C.W."/>
            <person name="Daims H."/>
            <person name="Wagner M."/>
            <person name="Pester M."/>
            <person name="Loy A."/>
        </authorList>
    </citation>
    <scope>NUCLEOTIDE SEQUENCE [LARGE SCALE GENOMIC DNA]</scope>
    <source>
        <strain evidence="3">26-4b1</strain>
    </source>
</reference>
<comment type="caution">
    <text evidence="2">The sequence shown here is derived from an EMBL/GenBank/DDBJ whole genome shotgun (WGS) entry which is preliminary data.</text>
</comment>
<protein>
    <submittedName>
        <fullName evidence="2">Uncharacterized protein</fullName>
    </submittedName>
</protein>
<accession>A0A2N3PSC2</accession>
<organism evidence="2 3">
    <name type="scientific">Telmatospirillum siberiense</name>
    <dbReference type="NCBI Taxonomy" id="382514"/>
    <lineage>
        <taxon>Bacteria</taxon>
        <taxon>Pseudomonadati</taxon>
        <taxon>Pseudomonadota</taxon>
        <taxon>Alphaproteobacteria</taxon>
        <taxon>Rhodospirillales</taxon>
        <taxon>Rhodospirillaceae</taxon>
        <taxon>Telmatospirillum</taxon>
    </lineage>
</organism>
<proteinExistence type="predicted"/>
<gene>
    <name evidence="2" type="ORF">CWS72_16760</name>
</gene>
<evidence type="ECO:0000313" key="3">
    <source>
        <dbReference type="Proteomes" id="UP000233293"/>
    </source>
</evidence>
<dbReference type="Proteomes" id="UP000233293">
    <property type="component" value="Unassembled WGS sequence"/>
</dbReference>
<dbReference type="EMBL" id="PIUM01000021">
    <property type="protein sequence ID" value="PKU23292.1"/>
    <property type="molecule type" value="Genomic_DNA"/>
</dbReference>
<evidence type="ECO:0000256" key="1">
    <source>
        <dbReference type="SAM" id="MobiDB-lite"/>
    </source>
</evidence>
<keyword evidence="3" id="KW-1185">Reference proteome</keyword>
<feature type="region of interest" description="Disordered" evidence="1">
    <location>
        <begin position="1"/>
        <end position="25"/>
    </location>
</feature>